<dbReference type="Proteomes" id="UP001381693">
    <property type="component" value="Unassembled WGS sequence"/>
</dbReference>
<gene>
    <name evidence="1" type="ORF">SK128_013221</name>
</gene>
<organism evidence="1 2">
    <name type="scientific">Halocaridina rubra</name>
    <name type="common">Hawaiian red shrimp</name>
    <dbReference type="NCBI Taxonomy" id="373956"/>
    <lineage>
        <taxon>Eukaryota</taxon>
        <taxon>Metazoa</taxon>
        <taxon>Ecdysozoa</taxon>
        <taxon>Arthropoda</taxon>
        <taxon>Crustacea</taxon>
        <taxon>Multicrustacea</taxon>
        <taxon>Malacostraca</taxon>
        <taxon>Eumalacostraca</taxon>
        <taxon>Eucarida</taxon>
        <taxon>Decapoda</taxon>
        <taxon>Pleocyemata</taxon>
        <taxon>Caridea</taxon>
        <taxon>Atyoidea</taxon>
        <taxon>Atyidae</taxon>
        <taxon>Halocaridina</taxon>
    </lineage>
</organism>
<reference evidence="1 2" key="1">
    <citation type="submission" date="2023-11" db="EMBL/GenBank/DDBJ databases">
        <title>Halocaridina rubra genome assembly.</title>
        <authorList>
            <person name="Smith C."/>
        </authorList>
    </citation>
    <scope>NUCLEOTIDE SEQUENCE [LARGE SCALE GENOMIC DNA]</scope>
    <source>
        <strain evidence="1">EP-1</strain>
        <tissue evidence="1">Whole</tissue>
    </source>
</reference>
<keyword evidence="2" id="KW-1185">Reference proteome</keyword>
<proteinExistence type="predicted"/>
<dbReference type="Pfam" id="PF14960">
    <property type="entry name" value="ATP_synth_reg"/>
    <property type="match status" value="1"/>
</dbReference>
<dbReference type="InterPro" id="IPR009125">
    <property type="entry name" value="ATPMK"/>
</dbReference>
<evidence type="ECO:0000313" key="2">
    <source>
        <dbReference type="Proteomes" id="UP001381693"/>
    </source>
</evidence>
<dbReference type="EMBL" id="JAXCGZ010020925">
    <property type="protein sequence ID" value="KAK7063151.1"/>
    <property type="molecule type" value="Genomic_DNA"/>
</dbReference>
<protein>
    <submittedName>
        <fullName evidence="1">Uncharacterized protein</fullName>
    </submittedName>
</protein>
<accession>A0AAN8WP55</accession>
<dbReference type="AlphaFoldDB" id="A0AAN8WP55"/>
<comment type="caution">
    <text evidence="1">The sequence shown here is derived from an EMBL/GenBank/DDBJ whole genome shotgun (WGS) entry which is preliminary data.</text>
</comment>
<evidence type="ECO:0000313" key="1">
    <source>
        <dbReference type="EMBL" id="KAK7063151.1"/>
    </source>
</evidence>
<sequence>MLLAYKRTRNGKGQAPGEAYVERLPFGLQKHFNSSSVHGRANVAKATLALVSIASLGAYMVGPSVVAALSTVPDATSIVKQKKDVDPKSEVATV</sequence>
<name>A0AAN8WP55_HALRR</name>